<name>A0A072NJ96_SCHAZ</name>
<dbReference type="Gene3D" id="3.60.40.10">
    <property type="entry name" value="PPM-type phosphatase domain"/>
    <property type="match status" value="1"/>
</dbReference>
<evidence type="ECO:0000313" key="7">
    <source>
        <dbReference type="EMBL" id="KEF37769.1"/>
    </source>
</evidence>
<dbReference type="PROSITE" id="PS50885">
    <property type="entry name" value="HAMP"/>
    <property type="match status" value="1"/>
</dbReference>
<dbReference type="CDD" id="cd06225">
    <property type="entry name" value="HAMP"/>
    <property type="match status" value="1"/>
</dbReference>
<keyword evidence="3" id="KW-0378">Hydrolase</keyword>
<dbReference type="Proteomes" id="UP000027936">
    <property type="component" value="Unassembled WGS sequence"/>
</dbReference>
<feature type="transmembrane region" description="Helical" evidence="5">
    <location>
        <begin position="40"/>
        <end position="59"/>
    </location>
</feature>
<proteinExistence type="predicted"/>
<sequence length="534" mass="60738">MSLRKRLVLLYFLVGLEGVAFVEFQNLFVLGKSWGYILKYNLPVVLLQNAIFIIVYYFFTVRRLRDAILLDKYPEKLATLTSEEKTKLFHKIVSFPMVMFRFSIMFMVSLAIAFHIYVAFLLDEITKKVLVNMFFSFLREQSIGMIITLTIIAFLGKALRPTIIKLNQPSISFIHVSLVKKIVLVFFSLLFIFLTDLVWLFLSVQAPVEVIIYKVIVVIAVLLVLSILSIKLIIMDSLKYTHEVANYIAAASIGKRETLHTQIPVTSGDEIGYLVGSFNELQQRIGDLYKEIDVELRLALKIQEKLVPQTSLQFGDYQITGLSLPVKETGGDFFDVIKFNDNKLVLLIGDVSGKGLPAALFMSMMIGIVRIKINNNSLLMSPADMLDEINVMLKPMLNEGMYISAGIGVIDLETRMLTYASAGHVSPIIRESGITRTIDQSSFPLGIDDNEQYSEVVLPLDPLEAILLYTDGMIEQHNTENSMYGFDRLISSFKENWDKDGKLFLDNINDFSTGKDREDDMTVVHLKRYNWNTR</sequence>
<feature type="transmembrane region" description="Helical" evidence="5">
    <location>
        <begin position="142"/>
        <end position="160"/>
    </location>
</feature>
<comment type="caution">
    <text evidence="7">The sequence shown here is derived from an EMBL/GenBank/DDBJ whole genome shotgun (WGS) entry which is preliminary data.</text>
</comment>
<dbReference type="InterPro" id="IPR003660">
    <property type="entry name" value="HAMP_dom"/>
</dbReference>
<reference evidence="7 8" key="1">
    <citation type="submission" date="2014-04" db="EMBL/GenBank/DDBJ databases">
        <title>Draft genome sequence of Bacillus azotoformans MEV2011, a (co-) denitrifying strain unable to grow in the presence of oxygen.</title>
        <authorList>
            <person name="Nielsen M."/>
            <person name="Schreiber L."/>
            <person name="Finster K."/>
            <person name="Schramm A."/>
        </authorList>
    </citation>
    <scope>NUCLEOTIDE SEQUENCE [LARGE SCALE GENOMIC DNA]</scope>
    <source>
        <strain evidence="7 8">MEV2011</strain>
    </source>
</reference>
<dbReference type="RefSeq" id="WP_035196544.1">
    <property type="nucleotide sequence ID" value="NZ_JJRY01000012.1"/>
</dbReference>
<evidence type="ECO:0000256" key="3">
    <source>
        <dbReference type="ARBA" id="ARBA00022801"/>
    </source>
</evidence>
<dbReference type="PANTHER" id="PTHR43156">
    <property type="entry name" value="STAGE II SPORULATION PROTEIN E-RELATED"/>
    <property type="match status" value="1"/>
</dbReference>
<gene>
    <name evidence="7" type="ORF">M670_03073</name>
</gene>
<dbReference type="GO" id="GO:0016791">
    <property type="term" value="F:phosphatase activity"/>
    <property type="evidence" value="ECO:0007669"/>
    <property type="project" value="TreeGrafter"/>
</dbReference>
<dbReference type="OrthoDB" id="9763484at2"/>
<dbReference type="GO" id="GO:0005886">
    <property type="term" value="C:plasma membrane"/>
    <property type="evidence" value="ECO:0007669"/>
    <property type="project" value="UniProtKB-SubCell"/>
</dbReference>
<evidence type="ECO:0000313" key="8">
    <source>
        <dbReference type="Proteomes" id="UP000027936"/>
    </source>
</evidence>
<evidence type="ECO:0000256" key="4">
    <source>
        <dbReference type="ARBA" id="ARBA00023136"/>
    </source>
</evidence>
<dbReference type="EMBL" id="JJRY01000012">
    <property type="protein sequence ID" value="KEF37769.1"/>
    <property type="molecule type" value="Genomic_DNA"/>
</dbReference>
<evidence type="ECO:0000256" key="2">
    <source>
        <dbReference type="ARBA" id="ARBA00022475"/>
    </source>
</evidence>
<feature type="transmembrane region" description="Helical" evidence="5">
    <location>
        <begin position="98"/>
        <end position="122"/>
    </location>
</feature>
<protein>
    <submittedName>
        <fullName evidence="7">Serine phosphatase RsbU, regulator of sigma subunit</fullName>
    </submittedName>
</protein>
<evidence type="ECO:0000256" key="1">
    <source>
        <dbReference type="ARBA" id="ARBA00004236"/>
    </source>
</evidence>
<dbReference type="InterPro" id="IPR036457">
    <property type="entry name" value="PPM-type-like_dom_sf"/>
</dbReference>
<evidence type="ECO:0000259" key="6">
    <source>
        <dbReference type="PROSITE" id="PS50885"/>
    </source>
</evidence>
<dbReference type="PATRIC" id="fig|1348973.3.peg.2973"/>
<dbReference type="Gene3D" id="6.10.340.10">
    <property type="match status" value="1"/>
</dbReference>
<keyword evidence="5" id="KW-0812">Transmembrane</keyword>
<keyword evidence="5" id="KW-1133">Transmembrane helix</keyword>
<comment type="subcellular location">
    <subcellularLocation>
        <location evidence="1">Cell membrane</location>
    </subcellularLocation>
</comment>
<dbReference type="GO" id="GO:0007165">
    <property type="term" value="P:signal transduction"/>
    <property type="evidence" value="ECO:0007669"/>
    <property type="project" value="InterPro"/>
</dbReference>
<feature type="transmembrane region" description="Helical" evidence="5">
    <location>
        <begin position="181"/>
        <end position="204"/>
    </location>
</feature>
<keyword evidence="4 5" id="KW-0472">Membrane</keyword>
<dbReference type="AlphaFoldDB" id="A0A072NJ96"/>
<accession>A0A072NJ96</accession>
<dbReference type="InterPro" id="IPR052016">
    <property type="entry name" value="Bact_Sigma-Reg"/>
</dbReference>
<feature type="domain" description="HAMP" evidence="6">
    <location>
        <begin position="259"/>
        <end position="290"/>
    </location>
</feature>
<feature type="transmembrane region" description="Helical" evidence="5">
    <location>
        <begin position="210"/>
        <end position="234"/>
    </location>
</feature>
<evidence type="ECO:0000256" key="5">
    <source>
        <dbReference type="SAM" id="Phobius"/>
    </source>
</evidence>
<dbReference type="SMART" id="SM00331">
    <property type="entry name" value="PP2C_SIG"/>
    <property type="match status" value="1"/>
</dbReference>
<dbReference type="InterPro" id="IPR001932">
    <property type="entry name" value="PPM-type_phosphatase-like_dom"/>
</dbReference>
<dbReference type="Pfam" id="PF07228">
    <property type="entry name" value="SpoIIE"/>
    <property type="match status" value="1"/>
</dbReference>
<organism evidence="7 8">
    <name type="scientific">Schinkia azotoformans MEV2011</name>
    <dbReference type="NCBI Taxonomy" id="1348973"/>
    <lineage>
        <taxon>Bacteria</taxon>
        <taxon>Bacillati</taxon>
        <taxon>Bacillota</taxon>
        <taxon>Bacilli</taxon>
        <taxon>Bacillales</taxon>
        <taxon>Bacillaceae</taxon>
        <taxon>Calidifontibacillus/Schinkia group</taxon>
        <taxon>Schinkia</taxon>
    </lineage>
</organism>
<keyword evidence="2" id="KW-1003">Cell membrane</keyword>
<dbReference type="PANTHER" id="PTHR43156:SF2">
    <property type="entry name" value="STAGE II SPORULATION PROTEIN E"/>
    <property type="match status" value="1"/>
</dbReference>